<name>A0ABT0SAQ9_9SPHN</name>
<evidence type="ECO:0000313" key="1">
    <source>
        <dbReference type="EMBL" id="MCL6741171.1"/>
    </source>
</evidence>
<sequence length="68" mass="7829">MMKDPKYSIYTGAKNASLRLIVWRDRVLPPEINPDDWTLATHLDADQVGEHGVEEIEQRGLWLFAHSP</sequence>
<dbReference type="RefSeq" id="WP_249915572.1">
    <property type="nucleotide sequence ID" value="NZ_JAMGBB010000001.1"/>
</dbReference>
<keyword evidence="2" id="KW-1185">Reference proteome</keyword>
<protein>
    <submittedName>
        <fullName evidence="1">Uncharacterized protein</fullName>
    </submittedName>
</protein>
<comment type="caution">
    <text evidence="1">The sequence shown here is derived from an EMBL/GenBank/DDBJ whole genome shotgun (WGS) entry which is preliminary data.</text>
</comment>
<evidence type="ECO:0000313" key="2">
    <source>
        <dbReference type="Proteomes" id="UP001165383"/>
    </source>
</evidence>
<accession>A0ABT0SAQ9</accession>
<proteinExistence type="predicted"/>
<gene>
    <name evidence="1" type="ORF">LZ518_08510</name>
</gene>
<dbReference type="Proteomes" id="UP001165383">
    <property type="component" value="Unassembled WGS sequence"/>
</dbReference>
<dbReference type="EMBL" id="JAMGBB010000001">
    <property type="protein sequence ID" value="MCL6741171.1"/>
    <property type="molecule type" value="Genomic_DNA"/>
</dbReference>
<reference evidence="1" key="1">
    <citation type="submission" date="2022-05" db="EMBL/GenBank/DDBJ databases">
        <authorList>
            <person name="Jo J.-H."/>
            <person name="Im W.-T."/>
        </authorList>
    </citation>
    <scope>NUCLEOTIDE SEQUENCE</scope>
    <source>
        <strain evidence="1">RB56-2</strain>
    </source>
</reference>
<organism evidence="1 2">
    <name type="scientific">Sphingomonas brevis</name>
    <dbReference type="NCBI Taxonomy" id="2908206"/>
    <lineage>
        <taxon>Bacteria</taxon>
        <taxon>Pseudomonadati</taxon>
        <taxon>Pseudomonadota</taxon>
        <taxon>Alphaproteobacteria</taxon>
        <taxon>Sphingomonadales</taxon>
        <taxon>Sphingomonadaceae</taxon>
        <taxon>Sphingomonas</taxon>
    </lineage>
</organism>